<sequence length="566" mass="62296">MALPFLPAIDARQDDSLEELLAEKKRQLARAKQSSKPSPPSPQLGRKKAKRERNHPKLDYLGLSTHRELPVRSRERSREGSSERRDWLSLIRLKTSATRKLEDVAPCANRQTADTLEKDDAISLFAALHLEMPNPRPEQHHDSRPQETLRRASSEPSLVDWPHSNCLHQTVTTDDTPFLSRPSPPSPHDENAASSPTRSSHATKHSAAALPSTISRIFPQRRKDGTAGNDRILGNNSDRAAPRLDNWALPATAIFRACARMLVTPFGDEFALDPLQLNSPALFFLPTGVVPSPDRSAGQIRVLDLGGSGQDAYALHLAALPIVFLNKFILRESPLSNTGCSSSLSSPASDSVMDDESNDRSKAVSRTSRLARLPHPDASVDVISARSLHKDIRVGGGLVDEPRERLGAWLEECHRVLVPGGRLEYIYFGDKLLCCGPLTGELEAVLWDVWTENSAGGDGQGPTTDDFIALLDQVGFIDGKHLTMKFGLFTLRSLFDHRGVQRTGTGTSRSAEQHQPGGRDPPAPGTVDPHDYIDQKAHELLFRVYEECAARETGWECVIGYATKGY</sequence>
<dbReference type="SUPFAM" id="SSF53335">
    <property type="entry name" value="S-adenosyl-L-methionine-dependent methyltransferases"/>
    <property type="match status" value="1"/>
</dbReference>
<organism evidence="2 3">
    <name type="scientific">Phialemonium thermophilum</name>
    <dbReference type="NCBI Taxonomy" id="223376"/>
    <lineage>
        <taxon>Eukaryota</taxon>
        <taxon>Fungi</taxon>
        <taxon>Dikarya</taxon>
        <taxon>Ascomycota</taxon>
        <taxon>Pezizomycotina</taxon>
        <taxon>Sordariomycetes</taxon>
        <taxon>Sordariomycetidae</taxon>
        <taxon>Cephalothecales</taxon>
        <taxon>Cephalothecaceae</taxon>
        <taxon>Phialemonium</taxon>
    </lineage>
</organism>
<dbReference type="Proteomes" id="UP001586593">
    <property type="component" value="Unassembled WGS sequence"/>
</dbReference>
<evidence type="ECO:0008006" key="4">
    <source>
        <dbReference type="Google" id="ProtNLM"/>
    </source>
</evidence>
<feature type="region of interest" description="Disordered" evidence="1">
    <location>
        <begin position="502"/>
        <end position="530"/>
    </location>
</feature>
<feature type="compositionally biased region" description="Basic and acidic residues" evidence="1">
    <location>
        <begin position="65"/>
        <end position="84"/>
    </location>
</feature>
<feature type="region of interest" description="Disordered" evidence="1">
    <location>
        <begin position="25"/>
        <end position="84"/>
    </location>
</feature>
<feature type="region of interest" description="Disordered" evidence="1">
    <location>
        <begin position="336"/>
        <end position="368"/>
    </location>
</feature>
<feature type="compositionally biased region" description="Low complexity" evidence="1">
    <location>
        <begin position="336"/>
        <end position="351"/>
    </location>
</feature>
<feature type="compositionally biased region" description="Basic and acidic residues" evidence="1">
    <location>
        <begin position="137"/>
        <end position="153"/>
    </location>
</feature>
<name>A0ABR3XS65_9PEZI</name>
<protein>
    <recommendedName>
        <fullName evidence="4">Methyltransferase type 11 domain-containing protein</fullName>
    </recommendedName>
</protein>
<feature type="compositionally biased region" description="Basic residues" evidence="1">
    <location>
        <begin position="45"/>
        <end position="54"/>
    </location>
</feature>
<accession>A0ABR3XS65</accession>
<dbReference type="EMBL" id="JAZHXJ010000052">
    <property type="protein sequence ID" value="KAL1878570.1"/>
    <property type="molecule type" value="Genomic_DNA"/>
</dbReference>
<reference evidence="2 3" key="1">
    <citation type="journal article" date="2024" name="Commun. Biol.">
        <title>Comparative genomic analysis of thermophilic fungi reveals convergent evolutionary adaptations and gene losses.</title>
        <authorList>
            <person name="Steindorff A.S."/>
            <person name="Aguilar-Pontes M.V."/>
            <person name="Robinson A.J."/>
            <person name="Andreopoulos B."/>
            <person name="LaButti K."/>
            <person name="Kuo A."/>
            <person name="Mondo S."/>
            <person name="Riley R."/>
            <person name="Otillar R."/>
            <person name="Haridas S."/>
            <person name="Lipzen A."/>
            <person name="Grimwood J."/>
            <person name="Schmutz J."/>
            <person name="Clum A."/>
            <person name="Reid I.D."/>
            <person name="Moisan M.C."/>
            <person name="Butler G."/>
            <person name="Nguyen T.T.M."/>
            <person name="Dewar K."/>
            <person name="Conant G."/>
            <person name="Drula E."/>
            <person name="Henrissat B."/>
            <person name="Hansel C."/>
            <person name="Singer S."/>
            <person name="Hutchinson M.I."/>
            <person name="de Vries R.P."/>
            <person name="Natvig D.O."/>
            <person name="Powell A.J."/>
            <person name="Tsang A."/>
            <person name="Grigoriev I.V."/>
        </authorList>
    </citation>
    <scope>NUCLEOTIDE SEQUENCE [LARGE SCALE GENOMIC DNA]</scope>
    <source>
        <strain evidence="2 3">ATCC 24622</strain>
    </source>
</reference>
<feature type="compositionally biased region" description="Polar residues" evidence="1">
    <location>
        <begin position="166"/>
        <end position="175"/>
    </location>
</feature>
<proteinExistence type="predicted"/>
<evidence type="ECO:0000313" key="2">
    <source>
        <dbReference type="EMBL" id="KAL1878570.1"/>
    </source>
</evidence>
<dbReference type="InterPro" id="IPR029063">
    <property type="entry name" value="SAM-dependent_MTases_sf"/>
</dbReference>
<evidence type="ECO:0000313" key="3">
    <source>
        <dbReference type="Proteomes" id="UP001586593"/>
    </source>
</evidence>
<dbReference type="Gene3D" id="3.40.50.150">
    <property type="entry name" value="Vaccinia Virus protein VP39"/>
    <property type="match status" value="1"/>
</dbReference>
<evidence type="ECO:0000256" key="1">
    <source>
        <dbReference type="SAM" id="MobiDB-lite"/>
    </source>
</evidence>
<comment type="caution">
    <text evidence="2">The sequence shown here is derived from an EMBL/GenBank/DDBJ whole genome shotgun (WGS) entry which is preliminary data.</text>
</comment>
<keyword evidence="3" id="KW-1185">Reference proteome</keyword>
<feature type="region of interest" description="Disordered" evidence="1">
    <location>
        <begin position="133"/>
        <end position="239"/>
    </location>
</feature>
<gene>
    <name evidence="2" type="ORF">VTK73DRAFT_7835</name>
</gene>